<comment type="caution">
    <text evidence="1">The sequence shown here is derived from an EMBL/GenBank/DDBJ whole genome shotgun (WGS) entry which is preliminary data.</text>
</comment>
<sequence length="157" mass="17956">MDIVIELLIAKKDKLTSRLNVINDKLNSLGYDQVGVINNTSAILDPVQAKELNLSGKSIQNQALEVLKQANRFLHKSEIADIIKPFNKDRSEKQLDQRLAVELGKAKKKDILTSVKYSKSNQSYVWGSVKWIDENKNIKQEHMYIAKKKESQESIKF</sequence>
<dbReference type="RefSeq" id="WP_379931850.1">
    <property type="nucleotide sequence ID" value="NZ_JBHTHY010000003.1"/>
</dbReference>
<accession>A0ABW3AYS0</accession>
<name>A0ABW3AYS0_9FLAO</name>
<gene>
    <name evidence="1" type="ORF">ACFQZJ_01775</name>
</gene>
<evidence type="ECO:0000313" key="2">
    <source>
        <dbReference type="Proteomes" id="UP001597012"/>
    </source>
</evidence>
<evidence type="ECO:0000313" key="1">
    <source>
        <dbReference type="EMBL" id="MFD0796173.1"/>
    </source>
</evidence>
<proteinExistence type="predicted"/>
<organism evidence="1 2">
    <name type="scientific">Maribacter chungangensis</name>
    <dbReference type="NCBI Taxonomy" id="1069117"/>
    <lineage>
        <taxon>Bacteria</taxon>
        <taxon>Pseudomonadati</taxon>
        <taxon>Bacteroidota</taxon>
        <taxon>Flavobacteriia</taxon>
        <taxon>Flavobacteriales</taxon>
        <taxon>Flavobacteriaceae</taxon>
        <taxon>Maribacter</taxon>
    </lineage>
</organism>
<dbReference type="Proteomes" id="UP001597012">
    <property type="component" value="Unassembled WGS sequence"/>
</dbReference>
<dbReference type="EMBL" id="JBHTHY010000003">
    <property type="protein sequence ID" value="MFD0796173.1"/>
    <property type="molecule type" value="Genomic_DNA"/>
</dbReference>
<protein>
    <submittedName>
        <fullName evidence="1">Uncharacterized protein</fullName>
    </submittedName>
</protein>
<reference evidence="2" key="1">
    <citation type="journal article" date="2019" name="Int. J. Syst. Evol. Microbiol.">
        <title>The Global Catalogue of Microorganisms (GCM) 10K type strain sequencing project: providing services to taxonomists for standard genome sequencing and annotation.</title>
        <authorList>
            <consortium name="The Broad Institute Genomics Platform"/>
            <consortium name="The Broad Institute Genome Sequencing Center for Infectious Disease"/>
            <person name="Wu L."/>
            <person name="Ma J."/>
        </authorList>
    </citation>
    <scope>NUCLEOTIDE SEQUENCE [LARGE SCALE GENOMIC DNA]</scope>
    <source>
        <strain evidence="2">CCUG 61948</strain>
    </source>
</reference>
<keyword evidence="2" id="KW-1185">Reference proteome</keyword>